<comment type="subcellular location">
    <subcellularLocation>
        <location evidence="2">Secreted</location>
    </subcellularLocation>
</comment>
<protein>
    <recommendedName>
        <fullName evidence="4">adenosine deaminase</fullName>
        <ecNumber evidence="4">3.5.4.4</ecNumber>
    </recommendedName>
</protein>
<evidence type="ECO:0000256" key="2">
    <source>
        <dbReference type="ARBA" id="ARBA00004613"/>
    </source>
</evidence>
<dbReference type="GeneID" id="29981320"/>
<keyword evidence="6" id="KW-0479">Metal-binding</keyword>
<comment type="catalytic activity">
    <reaction evidence="9">
        <text>adenosine + H2O + H(+) = inosine + NH4(+)</text>
        <dbReference type="Rhea" id="RHEA:24408"/>
        <dbReference type="ChEBI" id="CHEBI:15377"/>
        <dbReference type="ChEBI" id="CHEBI:15378"/>
        <dbReference type="ChEBI" id="CHEBI:16335"/>
        <dbReference type="ChEBI" id="CHEBI:17596"/>
        <dbReference type="ChEBI" id="CHEBI:28938"/>
        <dbReference type="EC" id="3.5.4.4"/>
    </reaction>
</comment>
<reference evidence="12 13" key="1">
    <citation type="journal article" date="2016" name="Genome Announc.">
        <title>Draft Whole-Genome Sequence of Trichoderma gamsii T6085, a Promising Biocontrol Agent of Fusarium Head Blight on Wheat.</title>
        <authorList>
            <person name="Baroncelli R."/>
            <person name="Zapparata A."/>
            <person name="Piaggeschi G."/>
            <person name="Sarrocco S."/>
            <person name="Vannacci G."/>
        </authorList>
    </citation>
    <scope>NUCLEOTIDE SEQUENCE [LARGE SCALE GENOMIC DNA]</scope>
    <source>
        <strain evidence="12 13">T6085</strain>
    </source>
</reference>
<dbReference type="FunFam" id="3.20.20.140:FF:000017">
    <property type="entry name" value="Adenosine deaminase 2"/>
    <property type="match status" value="1"/>
</dbReference>
<evidence type="ECO:0000256" key="5">
    <source>
        <dbReference type="ARBA" id="ARBA00022525"/>
    </source>
</evidence>
<keyword evidence="7" id="KW-0732">Signal</keyword>
<evidence type="ECO:0000256" key="9">
    <source>
        <dbReference type="ARBA" id="ARBA00047764"/>
    </source>
</evidence>
<feature type="region of interest" description="Disordered" evidence="10">
    <location>
        <begin position="53"/>
        <end position="73"/>
    </location>
</feature>
<dbReference type="GO" id="GO:0005576">
    <property type="term" value="C:extracellular region"/>
    <property type="evidence" value="ECO:0007669"/>
    <property type="project" value="UniProtKB-SubCell"/>
</dbReference>
<sequence length="682" mass="78233">MGELSLTSSLAANPPPSSLYCSCFGHSPPMQSSSSSYMRFKLFRVRWRRLRQKQRQTMNSTGSENENCSQHSNSDCDKAAALDIIKAHDSEIDRRRPRKGDGDRARGVIYGLPLNSNTLGSVTNATDYEELRAKVVSREDELSFDARFRSRASHIERHVDKIIQKVREEDEHLFSAQEPRKGHHGQQHPRFAGDHFLSNVDLIGKTGLFKIASMLPKGAHLHNHFNACLPPHVLLDIAKGMDRMFIMSNLPLICKEEGENKFENFDMCEIQFSIKRPDQEDPGDLFSSCYQAWKTMRFAEFLNRFSTYYTRADVGTDDTTKAHKWLLHKLTFHEQEAYGPLQTASGAWEKFNGRTRMMKGLFNYVTAYRSYTRRCLEDFARDNIQYAEIRPTMMKSNYITSDDGIETIDNEGIMQIIIEEVEFFIKAKSQENKFFGGLKVIYCTPRSFSPEKVKEGLDECIRFKKMWPKWIAGYDLVGEEAKGSPIKDFIPQLLEFRKTCAKEKLDIPFLFHCGETLDLGDKTDGNLVDALLLGSKRIGHGFALANHPYIMQQMKAKGICLELCPISNEILGLTPRVNGHTMYQLLANNVHCTVNSDNGALFRSTLSHDFYQVMVGKKSMGLYGWKQLVMWSLEHACLDDEEREVILKQWKMLWSDFLMNVIAWDKQRGGETTNTVEEKPKM</sequence>
<evidence type="ECO:0000256" key="4">
    <source>
        <dbReference type="ARBA" id="ARBA00012784"/>
    </source>
</evidence>
<evidence type="ECO:0000256" key="6">
    <source>
        <dbReference type="ARBA" id="ARBA00022723"/>
    </source>
</evidence>
<keyword evidence="13" id="KW-1185">Reference proteome</keyword>
<dbReference type="STRING" id="398673.A0A2P4ZTQ7"/>
<evidence type="ECO:0000313" key="12">
    <source>
        <dbReference type="EMBL" id="PON27674.1"/>
    </source>
</evidence>
<dbReference type="EC" id="3.5.4.4" evidence="4"/>
<dbReference type="Pfam" id="PF00962">
    <property type="entry name" value="A_deaminase"/>
    <property type="match status" value="1"/>
</dbReference>
<dbReference type="InterPro" id="IPR032466">
    <property type="entry name" value="Metal_Hydrolase"/>
</dbReference>
<dbReference type="GO" id="GO:0046103">
    <property type="term" value="P:inosine biosynthetic process"/>
    <property type="evidence" value="ECO:0007669"/>
    <property type="project" value="TreeGrafter"/>
</dbReference>
<dbReference type="SUPFAM" id="SSF51556">
    <property type="entry name" value="Metallo-dependent hydrolases"/>
    <property type="match status" value="1"/>
</dbReference>
<feature type="domain" description="Adenosine deaminase" evidence="11">
    <location>
        <begin position="343"/>
        <end position="648"/>
    </location>
</feature>
<dbReference type="GO" id="GO:0046872">
    <property type="term" value="F:metal ion binding"/>
    <property type="evidence" value="ECO:0007669"/>
    <property type="project" value="UniProtKB-KW"/>
</dbReference>
<dbReference type="GO" id="GO:0004000">
    <property type="term" value="F:adenosine deaminase activity"/>
    <property type="evidence" value="ECO:0007669"/>
    <property type="project" value="TreeGrafter"/>
</dbReference>
<dbReference type="InterPro" id="IPR001365">
    <property type="entry name" value="A_deaminase_dom"/>
</dbReference>
<dbReference type="EMBL" id="JPDN02000009">
    <property type="protein sequence ID" value="PON27674.1"/>
    <property type="molecule type" value="Genomic_DNA"/>
</dbReference>
<keyword evidence="5" id="KW-0964">Secreted</keyword>
<gene>
    <name evidence="12" type="ORF">TGAM01_v203441</name>
</gene>
<comment type="caution">
    <text evidence="12">The sequence shown here is derived from an EMBL/GenBank/DDBJ whole genome shotgun (WGS) entry which is preliminary data.</text>
</comment>
<evidence type="ECO:0000256" key="10">
    <source>
        <dbReference type="SAM" id="MobiDB-lite"/>
    </source>
</evidence>
<evidence type="ECO:0000256" key="1">
    <source>
        <dbReference type="ARBA" id="ARBA00001947"/>
    </source>
</evidence>
<evidence type="ECO:0000256" key="3">
    <source>
        <dbReference type="ARBA" id="ARBA00006083"/>
    </source>
</evidence>
<name>A0A2P4ZTQ7_9HYPO</name>
<evidence type="ECO:0000313" key="13">
    <source>
        <dbReference type="Proteomes" id="UP000054821"/>
    </source>
</evidence>
<dbReference type="Proteomes" id="UP000054821">
    <property type="component" value="Unassembled WGS sequence"/>
</dbReference>
<comment type="cofactor">
    <cofactor evidence="1">
        <name>Zn(2+)</name>
        <dbReference type="ChEBI" id="CHEBI:29105"/>
    </cofactor>
</comment>
<dbReference type="AlphaFoldDB" id="A0A2P4ZTQ7"/>
<dbReference type="Gene3D" id="3.20.20.140">
    <property type="entry name" value="Metal-dependent hydrolases"/>
    <property type="match status" value="1"/>
</dbReference>
<organism evidence="12 13">
    <name type="scientific">Trichoderma gamsii</name>
    <dbReference type="NCBI Taxonomy" id="398673"/>
    <lineage>
        <taxon>Eukaryota</taxon>
        <taxon>Fungi</taxon>
        <taxon>Dikarya</taxon>
        <taxon>Ascomycota</taxon>
        <taxon>Pezizomycotina</taxon>
        <taxon>Sordariomycetes</taxon>
        <taxon>Hypocreomycetidae</taxon>
        <taxon>Hypocreales</taxon>
        <taxon>Hypocreaceae</taxon>
        <taxon>Trichoderma</taxon>
    </lineage>
</organism>
<accession>A0A2P4ZTQ7</accession>
<proteinExistence type="inferred from homology"/>
<dbReference type="InterPro" id="IPR006330">
    <property type="entry name" value="Ado/ade_deaminase"/>
</dbReference>
<evidence type="ECO:0000259" key="11">
    <source>
        <dbReference type="Pfam" id="PF00962"/>
    </source>
</evidence>
<feature type="compositionally biased region" description="Polar residues" evidence="10">
    <location>
        <begin position="56"/>
        <end position="73"/>
    </location>
</feature>
<dbReference type="GO" id="GO:0006154">
    <property type="term" value="P:adenosine catabolic process"/>
    <property type="evidence" value="ECO:0007669"/>
    <property type="project" value="TreeGrafter"/>
</dbReference>
<dbReference type="PANTHER" id="PTHR11409">
    <property type="entry name" value="ADENOSINE DEAMINASE"/>
    <property type="match status" value="1"/>
</dbReference>
<keyword evidence="8" id="KW-0378">Hydrolase</keyword>
<comment type="similarity">
    <text evidence="3">Belongs to the metallo-dependent hydrolases superfamily. Adenosine and AMP deaminases family. ADGF subfamily.</text>
</comment>
<dbReference type="RefSeq" id="XP_018665508.1">
    <property type="nucleotide sequence ID" value="XM_018801237.1"/>
</dbReference>
<evidence type="ECO:0000256" key="7">
    <source>
        <dbReference type="ARBA" id="ARBA00022729"/>
    </source>
</evidence>
<dbReference type="PANTHER" id="PTHR11409:SF37">
    <property type="entry name" value="ADENOSINE DEAMINASE DOMAIN-CONTAINING PROTEIN"/>
    <property type="match status" value="1"/>
</dbReference>
<evidence type="ECO:0000256" key="8">
    <source>
        <dbReference type="ARBA" id="ARBA00022801"/>
    </source>
</evidence>